<feature type="transmembrane region" description="Helical" evidence="1">
    <location>
        <begin position="50"/>
        <end position="68"/>
    </location>
</feature>
<evidence type="ECO:0000313" key="2">
    <source>
        <dbReference type="EMBL" id="ELZ30097.1"/>
    </source>
</evidence>
<proteinExistence type="predicted"/>
<comment type="caution">
    <text evidence="2">The sequence shown here is derived from an EMBL/GenBank/DDBJ whole genome shotgun (WGS) entry which is preliminary data.</text>
</comment>
<dbReference type="Proteomes" id="UP000011572">
    <property type="component" value="Unassembled WGS sequence"/>
</dbReference>
<gene>
    <name evidence="2" type="ORF">C473_13304</name>
</gene>
<reference evidence="2 3" key="1">
    <citation type="journal article" date="2014" name="PLoS Genet.">
        <title>Phylogenetically driven sequencing of extremely halophilic archaea reveals strategies for static and dynamic osmo-response.</title>
        <authorList>
            <person name="Becker E.A."/>
            <person name="Seitzer P.M."/>
            <person name="Tritt A."/>
            <person name="Larsen D."/>
            <person name="Krusor M."/>
            <person name="Yao A.I."/>
            <person name="Wu D."/>
            <person name="Madern D."/>
            <person name="Eisen J.A."/>
            <person name="Darling A.E."/>
            <person name="Facciotti M.T."/>
        </authorList>
    </citation>
    <scope>NUCLEOTIDE SEQUENCE [LARGE SCALE GENOMIC DNA]</scope>
    <source>
        <strain evidence="2 3">JCM 10247</strain>
    </source>
</reference>
<keyword evidence="1" id="KW-0812">Transmembrane</keyword>
<accession>M0D5Z2</accession>
<feature type="transmembrane region" description="Helical" evidence="1">
    <location>
        <begin position="20"/>
        <end position="38"/>
    </location>
</feature>
<organism evidence="2 3">
    <name type="scientific">Halorubrum distributum JCM 10247</name>
    <dbReference type="NCBI Taxonomy" id="1227486"/>
    <lineage>
        <taxon>Archaea</taxon>
        <taxon>Methanobacteriati</taxon>
        <taxon>Methanobacteriota</taxon>
        <taxon>Stenosarchaea group</taxon>
        <taxon>Halobacteria</taxon>
        <taxon>Halobacteriales</taxon>
        <taxon>Haloferacaceae</taxon>
        <taxon>Halorubrum</taxon>
        <taxon>Halorubrum distributum group</taxon>
    </lineage>
</organism>
<dbReference type="RefSeq" id="WP_007345863.1">
    <property type="nucleotide sequence ID" value="NZ_AOIW01000066.1"/>
</dbReference>
<dbReference type="EMBL" id="AOIW01000066">
    <property type="protein sequence ID" value="ELZ30097.1"/>
    <property type="molecule type" value="Genomic_DNA"/>
</dbReference>
<dbReference type="AlphaFoldDB" id="M0D5Z2"/>
<sequence length="83" mass="8663">MSVPYREPGSLLPGGLISNWSAQVGIALFAMAVFGQIASSSYANTWPGRVTSAIYFGIMALAFTNAYLASRELDEEGTIGGAA</sequence>
<evidence type="ECO:0000313" key="3">
    <source>
        <dbReference type="Proteomes" id="UP000011572"/>
    </source>
</evidence>
<keyword evidence="1" id="KW-1133">Transmembrane helix</keyword>
<keyword evidence="1" id="KW-0472">Membrane</keyword>
<protein>
    <submittedName>
        <fullName evidence="2">Uncharacterized protein</fullName>
    </submittedName>
</protein>
<name>M0D5Z2_9EURY</name>
<evidence type="ECO:0000256" key="1">
    <source>
        <dbReference type="SAM" id="Phobius"/>
    </source>
</evidence>